<dbReference type="GO" id="GO:0016757">
    <property type="term" value="F:glycosyltransferase activity"/>
    <property type="evidence" value="ECO:0007669"/>
    <property type="project" value="InterPro"/>
</dbReference>
<dbReference type="Pfam" id="PF00534">
    <property type="entry name" value="Glycos_transf_1"/>
    <property type="match status" value="1"/>
</dbReference>
<dbReference type="PANTHER" id="PTHR45947">
    <property type="entry name" value="SULFOQUINOVOSYL TRANSFERASE SQD2"/>
    <property type="match status" value="1"/>
</dbReference>
<dbReference type="Gene3D" id="3.40.50.2000">
    <property type="entry name" value="Glycogen Phosphorylase B"/>
    <property type="match status" value="2"/>
</dbReference>
<evidence type="ECO:0000313" key="3">
    <source>
        <dbReference type="EMBL" id="PIR47673.1"/>
    </source>
</evidence>
<dbReference type="AlphaFoldDB" id="A0A2H0RME6"/>
<feature type="domain" description="Glycosyl transferase family 1" evidence="1">
    <location>
        <begin position="227"/>
        <end position="364"/>
    </location>
</feature>
<reference evidence="3 4" key="1">
    <citation type="submission" date="2017-09" db="EMBL/GenBank/DDBJ databases">
        <title>Depth-based differentiation of microbial function through sediment-hosted aquifers and enrichment of novel symbionts in the deep terrestrial subsurface.</title>
        <authorList>
            <person name="Probst A.J."/>
            <person name="Ladd B."/>
            <person name="Jarett J.K."/>
            <person name="Geller-Mcgrath D.E."/>
            <person name="Sieber C.M."/>
            <person name="Emerson J.B."/>
            <person name="Anantharaman K."/>
            <person name="Thomas B.C."/>
            <person name="Malmstrom R."/>
            <person name="Stieglmeier M."/>
            <person name="Klingl A."/>
            <person name="Woyke T."/>
            <person name="Ryan C.M."/>
            <person name="Banfield J.F."/>
        </authorList>
    </citation>
    <scope>NUCLEOTIDE SEQUENCE [LARGE SCALE GENOMIC DNA]</scope>
    <source>
        <strain evidence="3">CG10_big_fil_rev_8_21_14_0_10_50_16</strain>
    </source>
</reference>
<feature type="domain" description="Glycosyltransferase subfamily 4-like N-terminal" evidence="2">
    <location>
        <begin position="16"/>
        <end position="206"/>
    </location>
</feature>
<dbReference type="PANTHER" id="PTHR45947:SF13">
    <property type="entry name" value="TRANSFERASE"/>
    <property type="match status" value="1"/>
</dbReference>
<organism evidence="3 4">
    <name type="scientific">Candidatus Uhrbacteria bacterium CG10_big_fil_rev_8_21_14_0_10_50_16</name>
    <dbReference type="NCBI Taxonomy" id="1975039"/>
    <lineage>
        <taxon>Bacteria</taxon>
        <taxon>Candidatus Uhriibacteriota</taxon>
    </lineage>
</organism>
<proteinExistence type="predicted"/>
<protein>
    <submittedName>
        <fullName evidence="3">Uncharacterized protein</fullName>
    </submittedName>
</protein>
<dbReference type="SUPFAM" id="SSF53756">
    <property type="entry name" value="UDP-Glycosyltransferase/glycogen phosphorylase"/>
    <property type="match status" value="1"/>
</dbReference>
<comment type="caution">
    <text evidence="3">The sequence shown here is derived from an EMBL/GenBank/DDBJ whole genome shotgun (WGS) entry which is preliminary data.</text>
</comment>
<dbReference type="InterPro" id="IPR028098">
    <property type="entry name" value="Glyco_trans_4-like_N"/>
</dbReference>
<sequence length="389" mass="43263">MRILMLSNLYAPEARGGAESIVKLTAEELVRQGHAVTVLTTTAETGEELKETLVEGVTVCRYHPPLPYHILEDAQQPLWCRLLWHARDIWPFGRSGKIVKQIIEQVKPDVILSHNLRGMGMSAVRGVKHSRVRWIHVLHDVQLLVPSGLWWLDRAPLWQRGFVAVPYQWWMRWVMGSPTLVVGPTHFIVDRHKQSGFFFKSEVRILQNPIADLEAIQSYTRHSRTTQKALRLLFVGQLEAHKGLASVLGALQHPFDRPIQLTIIGDGSQLIALEEQSLQTAENVSVTFLGKVSHTTVLARMQEADAFVFPSVAIENCPGVILEANALGLPVIGAEQGGVPELIHPSGLFEPGNVRAIAQAIYDVAQGHVLCVEDFSAVEVGAYVQRLLV</sequence>
<dbReference type="InterPro" id="IPR050194">
    <property type="entry name" value="Glycosyltransferase_grp1"/>
</dbReference>
<dbReference type="InterPro" id="IPR001296">
    <property type="entry name" value="Glyco_trans_1"/>
</dbReference>
<accession>A0A2H0RME6</accession>
<evidence type="ECO:0000259" key="2">
    <source>
        <dbReference type="Pfam" id="PF13579"/>
    </source>
</evidence>
<name>A0A2H0RME6_9BACT</name>
<evidence type="ECO:0000313" key="4">
    <source>
        <dbReference type="Proteomes" id="UP000230084"/>
    </source>
</evidence>
<gene>
    <name evidence="3" type="ORF">COV06_02200</name>
</gene>
<evidence type="ECO:0000259" key="1">
    <source>
        <dbReference type="Pfam" id="PF00534"/>
    </source>
</evidence>
<dbReference type="EMBL" id="PCYM01000003">
    <property type="protein sequence ID" value="PIR47673.1"/>
    <property type="molecule type" value="Genomic_DNA"/>
</dbReference>
<dbReference type="Pfam" id="PF13579">
    <property type="entry name" value="Glyco_trans_4_4"/>
    <property type="match status" value="1"/>
</dbReference>
<dbReference type="Proteomes" id="UP000230084">
    <property type="component" value="Unassembled WGS sequence"/>
</dbReference>